<dbReference type="AlphaFoldDB" id="A0AAN9KG74"/>
<keyword evidence="2" id="KW-0812">Transmembrane</keyword>
<comment type="caution">
    <text evidence="3">The sequence shown here is derived from an EMBL/GenBank/DDBJ whole genome shotgun (WGS) entry which is preliminary data.</text>
</comment>
<evidence type="ECO:0000256" key="2">
    <source>
        <dbReference type="SAM" id="Phobius"/>
    </source>
</evidence>
<keyword evidence="2" id="KW-1133">Transmembrane helix</keyword>
<keyword evidence="4" id="KW-1185">Reference proteome</keyword>
<name>A0AAN9KG74_CANGL</name>
<proteinExistence type="predicted"/>
<dbReference type="EMBL" id="JAYMYQ010000008">
    <property type="protein sequence ID" value="KAK7316261.1"/>
    <property type="molecule type" value="Genomic_DNA"/>
</dbReference>
<gene>
    <name evidence="3" type="ORF">VNO77_35156</name>
</gene>
<evidence type="ECO:0000313" key="4">
    <source>
        <dbReference type="Proteomes" id="UP001367508"/>
    </source>
</evidence>
<feature type="transmembrane region" description="Helical" evidence="2">
    <location>
        <begin position="278"/>
        <end position="296"/>
    </location>
</feature>
<sequence>MYDCPIYSELTFQRTHIGKLHETTSIHVGAPDSLGLVMSERVFRNHLPIHVQHLHVCPGIGPLFPTTHVFVQEKPIDYDDLVLYFGVESKGLVGKIMGTNACMLLHGTITPICGEPSRLLLFMKLVRAWTTSSLQTSLLGFLIANLIHLFVMGSEKELHGARLTYSGLKGVTYEPHRFRTNDVRSTDSILRTLLEAEDPSLLLFVVFFASLLSYNEKLPLLSCLALSLCNGRSFYDSLGTYDALINYPSTQNLQRGEPGEFLPKPEKNQKKNPPTENPPSFCFGFLFLVISFYLIFNQSR</sequence>
<accession>A0AAN9KG74</accession>
<protein>
    <submittedName>
        <fullName evidence="3">Uncharacterized protein</fullName>
    </submittedName>
</protein>
<evidence type="ECO:0000256" key="1">
    <source>
        <dbReference type="SAM" id="MobiDB-lite"/>
    </source>
</evidence>
<reference evidence="3 4" key="1">
    <citation type="submission" date="2024-01" db="EMBL/GenBank/DDBJ databases">
        <title>The genomes of 5 underutilized Papilionoideae crops provide insights into root nodulation and disease resistanc.</title>
        <authorList>
            <person name="Jiang F."/>
        </authorList>
    </citation>
    <scope>NUCLEOTIDE SEQUENCE [LARGE SCALE GENOMIC DNA]</scope>
    <source>
        <strain evidence="3">LVBAO_FW01</strain>
        <tissue evidence="3">Leaves</tissue>
    </source>
</reference>
<keyword evidence="2" id="KW-0472">Membrane</keyword>
<organism evidence="3 4">
    <name type="scientific">Canavalia gladiata</name>
    <name type="common">Sword bean</name>
    <name type="synonym">Dolichos gladiatus</name>
    <dbReference type="NCBI Taxonomy" id="3824"/>
    <lineage>
        <taxon>Eukaryota</taxon>
        <taxon>Viridiplantae</taxon>
        <taxon>Streptophyta</taxon>
        <taxon>Embryophyta</taxon>
        <taxon>Tracheophyta</taxon>
        <taxon>Spermatophyta</taxon>
        <taxon>Magnoliopsida</taxon>
        <taxon>eudicotyledons</taxon>
        <taxon>Gunneridae</taxon>
        <taxon>Pentapetalae</taxon>
        <taxon>rosids</taxon>
        <taxon>fabids</taxon>
        <taxon>Fabales</taxon>
        <taxon>Fabaceae</taxon>
        <taxon>Papilionoideae</taxon>
        <taxon>50 kb inversion clade</taxon>
        <taxon>NPAAA clade</taxon>
        <taxon>indigoferoid/millettioid clade</taxon>
        <taxon>Phaseoleae</taxon>
        <taxon>Canavalia</taxon>
    </lineage>
</organism>
<feature type="region of interest" description="Disordered" evidence="1">
    <location>
        <begin position="251"/>
        <end position="276"/>
    </location>
</feature>
<dbReference type="Proteomes" id="UP001367508">
    <property type="component" value="Unassembled WGS sequence"/>
</dbReference>
<evidence type="ECO:0000313" key="3">
    <source>
        <dbReference type="EMBL" id="KAK7316261.1"/>
    </source>
</evidence>